<dbReference type="EMBL" id="CP114014">
    <property type="protein sequence ID" value="XAY07049.1"/>
    <property type="molecule type" value="Genomic_DNA"/>
</dbReference>
<sequence length="97" mass="10459">MAETLFGSEFDLEALLQRALAPVDPPENLSKHLEQTLTSIADLAEQELESWELSAMRDPKNWIPGITRPVAAAAIGGVAGAALVVLQVRGRLRAAQR</sequence>
<dbReference type="AlphaFoldDB" id="A0AAU7AZH2"/>
<keyword evidence="1" id="KW-0812">Transmembrane</keyword>
<accession>A0AAU7AZH2</accession>
<keyword evidence="1" id="KW-1133">Transmembrane helix</keyword>
<evidence type="ECO:0008006" key="3">
    <source>
        <dbReference type="Google" id="ProtNLM"/>
    </source>
</evidence>
<reference evidence="2" key="1">
    <citation type="submission" date="2022-12" db="EMBL/GenBank/DDBJ databases">
        <title>Paraconexibacter alkalitolerans sp. nov. and Baekduia alba sp. nov., isolated from soil and emended description of the genera Paraconexibacter (Chun et al., 2020) and Baekduia (An et al., 2020).</title>
        <authorList>
            <person name="Vieira S."/>
            <person name="Huber K.J."/>
            <person name="Geppert A."/>
            <person name="Wolf J."/>
            <person name="Neumann-Schaal M."/>
            <person name="Muesken M."/>
            <person name="Overmann J."/>
        </authorList>
    </citation>
    <scope>NUCLEOTIDE SEQUENCE</scope>
    <source>
        <strain evidence="2">AEG42_29</strain>
    </source>
</reference>
<name>A0AAU7AZH2_9ACTN</name>
<feature type="transmembrane region" description="Helical" evidence="1">
    <location>
        <begin position="66"/>
        <end position="88"/>
    </location>
</feature>
<gene>
    <name evidence="2" type="ORF">DSM112329_03927</name>
</gene>
<proteinExistence type="predicted"/>
<evidence type="ECO:0000256" key="1">
    <source>
        <dbReference type="SAM" id="Phobius"/>
    </source>
</evidence>
<dbReference type="RefSeq" id="WP_354698260.1">
    <property type="nucleotide sequence ID" value="NZ_CP114014.1"/>
</dbReference>
<protein>
    <recommendedName>
        <fullName evidence="3">DUF3618 domain-containing protein</fullName>
    </recommendedName>
</protein>
<keyword evidence="1" id="KW-0472">Membrane</keyword>
<organism evidence="2">
    <name type="scientific">Paraconexibacter sp. AEG42_29</name>
    <dbReference type="NCBI Taxonomy" id="2997339"/>
    <lineage>
        <taxon>Bacteria</taxon>
        <taxon>Bacillati</taxon>
        <taxon>Actinomycetota</taxon>
        <taxon>Thermoleophilia</taxon>
        <taxon>Solirubrobacterales</taxon>
        <taxon>Paraconexibacteraceae</taxon>
        <taxon>Paraconexibacter</taxon>
    </lineage>
</organism>
<dbReference type="KEGG" id="parq:DSM112329_03927"/>
<evidence type="ECO:0000313" key="2">
    <source>
        <dbReference type="EMBL" id="XAY07049.1"/>
    </source>
</evidence>